<dbReference type="EMBL" id="BGPR01075311">
    <property type="protein sequence ID" value="GBL54678.1"/>
    <property type="molecule type" value="Genomic_DNA"/>
</dbReference>
<gene>
    <name evidence="2" type="ORF">AVEN_149006_1</name>
</gene>
<feature type="transmembrane region" description="Helical" evidence="1">
    <location>
        <begin position="41"/>
        <end position="58"/>
    </location>
</feature>
<keyword evidence="1" id="KW-0472">Membrane</keyword>
<feature type="transmembrane region" description="Helical" evidence="1">
    <location>
        <begin position="12"/>
        <end position="35"/>
    </location>
</feature>
<evidence type="ECO:0000313" key="3">
    <source>
        <dbReference type="Proteomes" id="UP000499080"/>
    </source>
</evidence>
<keyword evidence="3" id="KW-1185">Reference proteome</keyword>
<reference evidence="2 3" key="1">
    <citation type="journal article" date="2019" name="Sci. Rep.">
        <title>Orb-weaving spider Araneus ventricosus genome elucidates the spidroin gene catalogue.</title>
        <authorList>
            <person name="Kono N."/>
            <person name="Nakamura H."/>
            <person name="Ohtoshi R."/>
            <person name="Moran D.A.P."/>
            <person name="Shinohara A."/>
            <person name="Yoshida Y."/>
            <person name="Fujiwara M."/>
            <person name="Mori M."/>
            <person name="Tomita M."/>
            <person name="Arakawa K."/>
        </authorList>
    </citation>
    <scope>NUCLEOTIDE SEQUENCE [LARGE SCALE GENOMIC DNA]</scope>
</reference>
<accession>A0A4Y1ZKL9</accession>
<dbReference type="AlphaFoldDB" id="A0A4Y1ZKL9"/>
<dbReference type="Proteomes" id="UP000499080">
    <property type="component" value="Unassembled WGS sequence"/>
</dbReference>
<comment type="caution">
    <text evidence="2">The sequence shown here is derived from an EMBL/GenBank/DDBJ whole genome shotgun (WGS) entry which is preliminary data.</text>
</comment>
<feature type="transmembrane region" description="Helical" evidence="1">
    <location>
        <begin position="70"/>
        <end position="91"/>
    </location>
</feature>
<organism evidence="2 3">
    <name type="scientific">Araneus ventricosus</name>
    <name type="common">Orbweaver spider</name>
    <name type="synonym">Epeira ventricosa</name>
    <dbReference type="NCBI Taxonomy" id="182803"/>
    <lineage>
        <taxon>Eukaryota</taxon>
        <taxon>Metazoa</taxon>
        <taxon>Ecdysozoa</taxon>
        <taxon>Arthropoda</taxon>
        <taxon>Chelicerata</taxon>
        <taxon>Arachnida</taxon>
        <taxon>Araneae</taxon>
        <taxon>Araneomorphae</taxon>
        <taxon>Entelegynae</taxon>
        <taxon>Araneoidea</taxon>
        <taxon>Araneidae</taxon>
        <taxon>Araneus</taxon>
    </lineage>
</organism>
<evidence type="ECO:0000313" key="2">
    <source>
        <dbReference type="EMBL" id="GBL54678.1"/>
    </source>
</evidence>
<proteinExistence type="predicted"/>
<sequence length="188" mass="21175">MAHKPFKHGKRPAVLLIAKILLLHGLGPLELWVIMHIVYSWMLYAQVSISGTLTWWAISTYGIGWYRWLVGYAAFLMNSPILSAGVGMLMLEQIAQPDGSTKRKSVQFPFQIFHSLCPYGRIFGVLWVQVDILRSPHPVLRSQSPGDLKFSITFYSEYWRFSTCASSLVPTAFSSGVVVSTMPAVFLF</sequence>
<evidence type="ECO:0000256" key="1">
    <source>
        <dbReference type="SAM" id="Phobius"/>
    </source>
</evidence>
<keyword evidence="1" id="KW-0812">Transmembrane</keyword>
<protein>
    <submittedName>
        <fullName evidence="2">Uncharacterized protein</fullName>
    </submittedName>
</protein>
<keyword evidence="1" id="KW-1133">Transmembrane helix</keyword>
<name>A0A4Y1ZKL9_ARAVE</name>